<proteinExistence type="predicted"/>
<dbReference type="Proteomes" id="UP000523447">
    <property type="component" value="Unassembled WGS sequence"/>
</dbReference>
<comment type="caution">
    <text evidence="1">The sequence shown here is derived from an EMBL/GenBank/DDBJ whole genome shotgun (WGS) entry which is preliminary data.</text>
</comment>
<accession>A0A7X6RJ14</accession>
<reference evidence="1 2" key="1">
    <citation type="submission" date="2020-04" db="EMBL/GenBank/DDBJ databases">
        <title>MicrobeNet Type strains.</title>
        <authorList>
            <person name="Nicholson A.C."/>
        </authorList>
    </citation>
    <scope>NUCLEOTIDE SEQUENCE [LARGE SCALE GENOMIC DNA]</scope>
    <source>
        <strain evidence="1 2">DSM 44445</strain>
    </source>
</reference>
<dbReference type="RefSeq" id="WP_040718956.1">
    <property type="nucleotide sequence ID" value="NZ_CAWPHS010000008.1"/>
</dbReference>
<dbReference type="EMBL" id="JAAXPE010000016">
    <property type="protein sequence ID" value="NKY87203.1"/>
    <property type="molecule type" value="Genomic_DNA"/>
</dbReference>
<sequence>MSDAEQMGFDIEFDEKTQAFLDWVAPERMESQIRAFLATTVPGIAEYDDPWWKSPLTLRILESAREFFGDRDGFLSPEKRDAADQFVRFYGECFVRRAGMTWGNYPKYSGAPLYTDFSPAVHDGNGAEVCSMVSMTDYLFLETDGPGMANYAITSAARDMRKASRIT</sequence>
<gene>
    <name evidence="1" type="ORF">HGA07_16380</name>
</gene>
<keyword evidence="2" id="KW-1185">Reference proteome</keyword>
<dbReference type="AlphaFoldDB" id="A0A7X6RJ14"/>
<name>A0A7X6RJ14_9NOCA</name>
<evidence type="ECO:0000313" key="1">
    <source>
        <dbReference type="EMBL" id="NKY87203.1"/>
    </source>
</evidence>
<protein>
    <submittedName>
        <fullName evidence="1">Uncharacterized protein</fullName>
    </submittedName>
</protein>
<organism evidence="1 2">
    <name type="scientific">Nocardia veterana</name>
    <dbReference type="NCBI Taxonomy" id="132249"/>
    <lineage>
        <taxon>Bacteria</taxon>
        <taxon>Bacillati</taxon>
        <taxon>Actinomycetota</taxon>
        <taxon>Actinomycetes</taxon>
        <taxon>Mycobacteriales</taxon>
        <taxon>Nocardiaceae</taxon>
        <taxon>Nocardia</taxon>
    </lineage>
</organism>
<evidence type="ECO:0000313" key="2">
    <source>
        <dbReference type="Proteomes" id="UP000523447"/>
    </source>
</evidence>